<dbReference type="Proteomes" id="UP001190700">
    <property type="component" value="Unassembled WGS sequence"/>
</dbReference>
<dbReference type="EMBL" id="LGRX02017991">
    <property type="protein sequence ID" value="KAK3260222.1"/>
    <property type="molecule type" value="Genomic_DNA"/>
</dbReference>
<name>A0AAE0KTJ4_9CHLO</name>
<dbReference type="AlphaFoldDB" id="A0AAE0KTJ4"/>
<keyword evidence="2" id="KW-1185">Reference proteome</keyword>
<reference evidence="1 2" key="1">
    <citation type="journal article" date="2015" name="Genome Biol. Evol.">
        <title>Comparative Genomics of a Bacterivorous Green Alga Reveals Evolutionary Causalities and Consequences of Phago-Mixotrophic Mode of Nutrition.</title>
        <authorList>
            <person name="Burns J.A."/>
            <person name="Paasch A."/>
            <person name="Narechania A."/>
            <person name="Kim E."/>
        </authorList>
    </citation>
    <scope>NUCLEOTIDE SEQUENCE [LARGE SCALE GENOMIC DNA]</scope>
    <source>
        <strain evidence="1 2">PLY_AMNH</strain>
    </source>
</reference>
<accession>A0AAE0KTJ4</accession>
<evidence type="ECO:0000313" key="1">
    <source>
        <dbReference type="EMBL" id="KAK3260222.1"/>
    </source>
</evidence>
<gene>
    <name evidence="1" type="ORF">CYMTET_30808</name>
</gene>
<organism evidence="1 2">
    <name type="scientific">Cymbomonas tetramitiformis</name>
    <dbReference type="NCBI Taxonomy" id="36881"/>
    <lineage>
        <taxon>Eukaryota</taxon>
        <taxon>Viridiplantae</taxon>
        <taxon>Chlorophyta</taxon>
        <taxon>Pyramimonadophyceae</taxon>
        <taxon>Pyramimonadales</taxon>
        <taxon>Pyramimonadaceae</taxon>
        <taxon>Cymbomonas</taxon>
    </lineage>
</organism>
<evidence type="ECO:0000313" key="2">
    <source>
        <dbReference type="Proteomes" id="UP001190700"/>
    </source>
</evidence>
<comment type="caution">
    <text evidence="1">The sequence shown here is derived from an EMBL/GenBank/DDBJ whole genome shotgun (WGS) entry which is preliminary data.</text>
</comment>
<sequence length="166" mass="18355">MWGITIREWNKLSDAQRDAPVAKGGAQTAEHVMKPLAEAQTRSFRLCKRRQAEDHVILGKQQKMSGFDPLRAEDVHGPKWGSAVRPTEASIGQIRNPHGEPGVGSREQKGMITTCKNMDELPVDEELEAVVQQQASESVVAQVEGALAVHVAQGECYVMYMRCEKC</sequence>
<proteinExistence type="predicted"/>
<protein>
    <submittedName>
        <fullName evidence="1">Uncharacterized protein</fullName>
    </submittedName>
</protein>